<dbReference type="EMBL" id="JACCBX010000003">
    <property type="protein sequence ID" value="NYE04801.1"/>
    <property type="molecule type" value="Genomic_DNA"/>
</dbReference>
<evidence type="ECO:0000313" key="1">
    <source>
        <dbReference type="EMBL" id="NYE04801.1"/>
    </source>
</evidence>
<accession>A0A852T9A4</accession>
<gene>
    <name evidence="1" type="ORF">F4694_001550</name>
</gene>
<dbReference type="Proteomes" id="UP000548423">
    <property type="component" value="Unassembled WGS sequence"/>
</dbReference>
<dbReference type="AlphaFoldDB" id="A0A852T9A4"/>
<dbReference type="GO" id="GO:0016810">
    <property type="term" value="F:hydrolase activity, acting on carbon-nitrogen (but not peptide) bonds"/>
    <property type="evidence" value="ECO:0007669"/>
    <property type="project" value="InterPro"/>
</dbReference>
<comment type="caution">
    <text evidence="1">The sequence shown here is derived from an EMBL/GenBank/DDBJ whole genome shotgun (WGS) entry which is preliminary data.</text>
</comment>
<proteinExistence type="predicted"/>
<protein>
    <submittedName>
        <fullName evidence="1">Uncharacterized protein</fullName>
    </submittedName>
</protein>
<sequence>MGYIIENANILKETKLTKSSLLIEGNHIAAKKEHIHHNKLIKMNAESYIMTPSYVLLDTRVPLNTSFQEFRKYMVENFLLKGCTTLLTYSSITYENELAEKIKETKTALISSPIDFLIGVNIPLRLLTPSFIRKCKKEKIPAIFIDVGDLDELTNIPWGWIREALFPYNCPIVPLISNHFKKDARRALSKWKDIMENEKIPAILDELKENQPLSVPVLNKLGLYPQKASLLHGAEVSYNLYLKAREIINVDEVELFHYHSDRLLVTVNKGKVVRAGEEVLFKPGYGEYVRVRIPSYFAL</sequence>
<reference evidence="2" key="2">
    <citation type="submission" date="2020-08" db="EMBL/GenBank/DDBJ databases">
        <title>The Agave Microbiome: Exploring the role of microbial communities in plant adaptations to desert environments.</title>
        <authorList>
            <person name="Partida-Martinez L.P."/>
        </authorList>
    </citation>
    <scope>NUCLEOTIDE SEQUENCE [LARGE SCALE GENOMIC DNA]</scope>
    <source>
        <strain evidence="2">AT2.8</strain>
    </source>
</reference>
<reference evidence="2" key="1">
    <citation type="submission" date="2020-07" db="EMBL/GenBank/DDBJ databases">
        <authorList>
            <person name="Partida-Martinez L."/>
            <person name="Huntemann M."/>
            <person name="Clum A."/>
            <person name="Wang J."/>
            <person name="Palaniappan K."/>
            <person name="Ritter S."/>
            <person name="Chen I.-M."/>
            <person name="Stamatis D."/>
            <person name="Reddy T."/>
            <person name="O'Malley R."/>
            <person name="Daum C."/>
            <person name="Shapiro N."/>
            <person name="Ivanova N."/>
            <person name="Kyrpides N."/>
            <person name="Woyke T."/>
        </authorList>
    </citation>
    <scope>NUCLEOTIDE SEQUENCE [LARGE SCALE GENOMIC DNA]</scope>
    <source>
        <strain evidence="2">AT2.8</strain>
    </source>
</reference>
<evidence type="ECO:0000313" key="2">
    <source>
        <dbReference type="Proteomes" id="UP000548423"/>
    </source>
</evidence>
<dbReference type="InterPro" id="IPR011059">
    <property type="entry name" value="Metal-dep_hydrolase_composite"/>
</dbReference>
<organism evidence="1 2">
    <name type="scientific">Neobacillus niacini</name>
    <dbReference type="NCBI Taxonomy" id="86668"/>
    <lineage>
        <taxon>Bacteria</taxon>
        <taxon>Bacillati</taxon>
        <taxon>Bacillota</taxon>
        <taxon>Bacilli</taxon>
        <taxon>Bacillales</taxon>
        <taxon>Bacillaceae</taxon>
        <taxon>Neobacillus</taxon>
    </lineage>
</organism>
<dbReference type="SUPFAM" id="SSF51338">
    <property type="entry name" value="Composite domain of metallo-dependent hydrolases"/>
    <property type="match status" value="1"/>
</dbReference>
<name>A0A852T9A4_9BACI</name>